<protein>
    <submittedName>
        <fullName evidence="4">PDEase domain-containing protein</fullName>
    </submittedName>
</protein>
<dbReference type="Proteomes" id="UP000095280">
    <property type="component" value="Unplaced"/>
</dbReference>
<dbReference type="GO" id="GO:0004114">
    <property type="term" value="F:3',5'-cyclic-nucleotide phosphodiesterase activity"/>
    <property type="evidence" value="ECO:0007669"/>
    <property type="project" value="InterPro"/>
</dbReference>
<evidence type="ECO:0000256" key="1">
    <source>
        <dbReference type="SAM" id="MobiDB-lite"/>
    </source>
</evidence>
<evidence type="ECO:0000313" key="3">
    <source>
        <dbReference type="Proteomes" id="UP000095280"/>
    </source>
</evidence>
<name>A0A1I8JN98_9PLAT</name>
<dbReference type="AlphaFoldDB" id="A0A1I8JN98"/>
<evidence type="ECO:0000259" key="2">
    <source>
        <dbReference type="Pfam" id="PF00233"/>
    </source>
</evidence>
<dbReference type="GO" id="GO:0007165">
    <property type="term" value="P:signal transduction"/>
    <property type="evidence" value="ECO:0007669"/>
    <property type="project" value="InterPro"/>
</dbReference>
<dbReference type="WBParaSite" id="snap_masked-unitig_30335-processed-gene-0.1-mRNA-1">
    <property type="protein sequence ID" value="snap_masked-unitig_30335-processed-gene-0.1-mRNA-1"/>
    <property type="gene ID" value="snap_masked-unitig_30335-processed-gene-0.1"/>
</dbReference>
<dbReference type="InterPro" id="IPR036971">
    <property type="entry name" value="PDEase_catalytic_dom_sf"/>
</dbReference>
<feature type="domain" description="PDEase" evidence="2">
    <location>
        <begin position="282"/>
        <end position="476"/>
    </location>
</feature>
<evidence type="ECO:0000313" key="4">
    <source>
        <dbReference type="WBParaSite" id="snap_masked-unitig_30335-processed-gene-0.1-mRNA-1"/>
    </source>
</evidence>
<feature type="compositionally biased region" description="Low complexity" evidence="1">
    <location>
        <begin position="785"/>
        <end position="802"/>
    </location>
</feature>
<feature type="compositionally biased region" description="Basic residues" evidence="1">
    <location>
        <begin position="7"/>
        <end position="18"/>
    </location>
</feature>
<dbReference type="SUPFAM" id="SSF109604">
    <property type="entry name" value="HD-domain/PDEase-like"/>
    <property type="match status" value="1"/>
</dbReference>
<accession>A0A1I8JN98</accession>
<sequence>SPGGTYRARKSTRPRATGRSKLSSPAAPCPMKSPADDRQGGAARARQAAAGQVASSALGAVEFGLPNRRLSDETAFVLKARACRPAADEAGPPAEKRLGHPGPRLSCRSLIKNLHAKGVLLLGVGSVSRLGQHHRAIFNRVLVAAVEVRLQEDGYRRPVDQLGVLDASYFGSAELLLRRQIDSPCRFDVFALDRLVEQPMHQFRHVPAGSLCYGPRDLRLAAAAPAGLYQVPQPLPQPAARHRRHPGLLRDAAACRGIQHKFHLNKLEVFTTLLAALCHDFTLENHHTRMGCSLLLQSGLMETLKAHEQQRMATVQLMSDLINATDMDSIRVGGEVPAQDCKLKKIFTGRLGRRTCCGLRSRQADSGSNSEQRGHKGTVKWTCSWKLIIKCADIGNPFRECRSAAPGRSWCLPGVLTDRATWRHVCRQRFMSSEDLLKVQGVFTASLKRDTQVPQVQVNFITIFVLPLIQVYAQVEATESSRAIQQTGPAADLLSPLELKQMLARLLDDQNVRNGATTWDRDQQQAYRTWKAKILTRFQLRAGRTSSQCNSSIDCAAELTEVHHMNRLIQWQRDAPALKPEAEHSNSYCACRIARSDAAEALCQTELQLNANAAAHATDYHRDDWVEAGQVECVGCMAWRLAAGGRGQQAGAGLPSRLRQRRRRRGRRRVGAVVVVLSQRVVGGHLRLAIIRTASRNRAAVAAVNAAGRAGAYRVLSTSTRNGATADPSAARIHEEVGDSGHLQTQLLGNGCLHLLAGPLRLLEMMRAASAAECRRGFFGGDRPAQSAVSSSEEAAAAAGVQKRLPSPPRWCEDRDRSRSPSGSSLRLQAAMQGGFRVTKAWAVLTGFPPGQERPAKSVWAGLTGAWAAREAGGGRASEESCASLSKASPQAPSVAKAAAAVCLC</sequence>
<proteinExistence type="predicted"/>
<organism evidence="3 4">
    <name type="scientific">Macrostomum lignano</name>
    <dbReference type="NCBI Taxonomy" id="282301"/>
    <lineage>
        <taxon>Eukaryota</taxon>
        <taxon>Metazoa</taxon>
        <taxon>Spiralia</taxon>
        <taxon>Lophotrochozoa</taxon>
        <taxon>Platyhelminthes</taxon>
        <taxon>Rhabditophora</taxon>
        <taxon>Macrostomorpha</taxon>
        <taxon>Macrostomida</taxon>
        <taxon>Macrostomidae</taxon>
        <taxon>Macrostomum</taxon>
    </lineage>
</organism>
<feature type="region of interest" description="Disordered" evidence="1">
    <location>
        <begin position="1"/>
        <end position="46"/>
    </location>
</feature>
<dbReference type="Gene3D" id="1.10.1300.10">
    <property type="entry name" value="3'5'-cyclic nucleotide phosphodiesterase, catalytic domain"/>
    <property type="match status" value="1"/>
</dbReference>
<keyword evidence="3" id="KW-1185">Reference proteome</keyword>
<reference evidence="4" key="1">
    <citation type="submission" date="2016-11" db="UniProtKB">
        <authorList>
            <consortium name="WormBaseParasite"/>
        </authorList>
    </citation>
    <scope>IDENTIFICATION</scope>
</reference>
<feature type="region of interest" description="Disordered" evidence="1">
    <location>
        <begin position="783"/>
        <end position="826"/>
    </location>
</feature>
<dbReference type="Pfam" id="PF00233">
    <property type="entry name" value="PDEase_I"/>
    <property type="match status" value="1"/>
</dbReference>
<dbReference type="InterPro" id="IPR002073">
    <property type="entry name" value="PDEase_catalytic_dom"/>
</dbReference>